<protein>
    <recommendedName>
        <fullName evidence="6">Phosphofructokinase</fullName>
    </recommendedName>
</protein>
<dbReference type="PIRSF" id="PIRSF000535">
    <property type="entry name" value="1PFK/6PFK/LacC"/>
    <property type="match status" value="1"/>
</dbReference>
<feature type="domain" description="Carbohydrate kinase PfkB" evidence="7">
    <location>
        <begin position="18"/>
        <end position="299"/>
    </location>
</feature>
<evidence type="ECO:0000256" key="4">
    <source>
        <dbReference type="ARBA" id="ARBA00022777"/>
    </source>
</evidence>
<keyword evidence="2 6" id="KW-0808">Transferase</keyword>
<reference evidence="8 9" key="1">
    <citation type="submission" date="2018-09" db="EMBL/GenBank/DDBJ databases">
        <title>Rhizobium sp. MAE2-X.</title>
        <authorList>
            <person name="Lee Y."/>
            <person name="Jeon C.O."/>
        </authorList>
    </citation>
    <scope>NUCLEOTIDE SEQUENCE [LARGE SCALE GENOMIC DNA]</scope>
    <source>
        <strain evidence="8 9">MAE2-X</strain>
    </source>
</reference>
<evidence type="ECO:0000256" key="5">
    <source>
        <dbReference type="ARBA" id="ARBA00022840"/>
    </source>
</evidence>
<dbReference type="Gene3D" id="3.40.1190.20">
    <property type="match status" value="1"/>
</dbReference>
<dbReference type="PANTHER" id="PTHR46566:SF2">
    <property type="entry name" value="ATP-DEPENDENT 6-PHOSPHOFRUCTOKINASE ISOZYME 2"/>
    <property type="match status" value="1"/>
</dbReference>
<evidence type="ECO:0000256" key="1">
    <source>
        <dbReference type="ARBA" id="ARBA00010688"/>
    </source>
</evidence>
<dbReference type="InterPro" id="IPR011611">
    <property type="entry name" value="PfkB_dom"/>
</dbReference>
<dbReference type="PROSITE" id="PS00583">
    <property type="entry name" value="PFKB_KINASES_1"/>
    <property type="match status" value="1"/>
</dbReference>
<evidence type="ECO:0000259" key="7">
    <source>
        <dbReference type="Pfam" id="PF00294"/>
    </source>
</evidence>
<evidence type="ECO:0000313" key="9">
    <source>
        <dbReference type="Proteomes" id="UP000596351"/>
    </source>
</evidence>
<organism evidence="8 9">
    <name type="scientific">Rhizobium rosettiformans</name>
    <dbReference type="NCBI Taxonomy" id="1368430"/>
    <lineage>
        <taxon>Bacteria</taxon>
        <taxon>Pseudomonadati</taxon>
        <taxon>Pseudomonadota</taxon>
        <taxon>Alphaproteobacteria</taxon>
        <taxon>Hyphomicrobiales</taxon>
        <taxon>Rhizobiaceae</taxon>
        <taxon>Rhizobium/Agrobacterium group</taxon>
        <taxon>Rhizobium</taxon>
    </lineage>
</organism>
<evidence type="ECO:0000313" key="8">
    <source>
        <dbReference type="EMBL" id="QRF50582.1"/>
    </source>
</evidence>
<keyword evidence="9" id="KW-1185">Reference proteome</keyword>
<dbReference type="InterPro" id="IPR017583">
    <property type="entry name" value="Tagatose/fructose_Pkinase"/>
</dbReference>
<dbReference type="Proteomes" id="UP000596351">
    <property type="component" value="Chromosome"/>
</dbReference>
<name>A0ABX7ETB3_9HYPH</name>
<gene>
    <name evidence="8" type="ORF">D4A92_03540</name>
</gene>
<evidence type="ECO:0000256" key="3">
    <source>
        <dbReference type="ARBA" id="ARBA00022741"/>
    </source>
</evidence>
<dbReference type="PANTHER" id="PTHR46566">
    <property type="entry name" value="1-PHOSPHOFRUCTOKINASE-RELATED"/>
    <property type="match status" value="1"/>
</dbReference>
<comment type="similarity">
    <text evidence="1 6">Belongs to the carbohydrate kinase PfkB family.</text>
</comment>
<dbReference type="EMBL" id="CP032405">
    <property type="protein sequence ID" value="QRF50582.1"/>
    <property type="molecule type" value="Genomic_DNA"/>
</dbReference>
<dbReference type="SUPFAM" id="SSF53613">
    <property type="entry name" value="Ribokinase-like"/>
    <property type="match status" value="1"/>
</dbReference>
<dbReference type="Pfam" id="PF00294">
    <property type="entry name" value="PfkB"/>
    <property type="match status" value="1"/>
</dbReference>
<evidence type="ECO:0000256" key="6">
    <source>
        <dbReference type="PIRNR" id="PIRNR000535"/>
    </source>
</evidence>
<dbReference type="InterPro" id="IPR002173">
    <property type="entry name" value="Carboh/pur_kinase_PfkB_CS"/>
</dbReference>
<dbReference type="NCBIfam" id="TIGR03168">
    <property type="entry name" value="1-PFK"/>
    <property type="match status" value="1"/>
</dbReference>
<keyword evidence="5" id="KW-0067">ATP-binding</keyword>
<accession>A0ABX7ETB3</accession>
<sequence length="315" mass="33213">MVAPSMTKILCLALNPAIDISSDAEVVRHTHKTRTYNQQQFPGGGGINVARVIVALGGTCELMFLSGGATGELLEAMLKPLPIMERTFRIHDPVRVAFAVHETSTNLEYRFVPEGPLVTEAELEPVFDAVAASDADYVVASGSLPRGVPDDTYVRLADLVAARGARFVLDTSGAPLSQALSRSRMFLVKPSLGEFEAILGRKLAHEEVGAAAQAHVRTGAAEHIAVTLGGDGAILASADEIIRLPAIDVPVNSATGAGDSFVAGMVWSLAQGYAIGDAFRFGQAAGAAAVMTPGTELCRQKDVVDLYERERQKGS</sequence>
<dbReference type="InterPro" id="IPR029056">
    <property type="entry name" value="Ribokinase-like"/>
</dbReference>
<proteinExistence type="inferred from homology"/>
<keyword evidence="4" id="KW-0418">Kinase</keyword>
<keyword evidence="3" id="KW-0547">Nucleotide-binding</keyword>
<dbReference type="CDD" id="cd01164">
    <property type="entry name" value="FruK_PfkB_like"/>
    <property type="match status" value="1"/>
</dbReference>
<evidence type="ECO:0000256" key="2">
    <source>
        <dbReference type="ARBA" id="ARBA00022679"/>
    </source>
</evidence>